<evidence type="ECO:0000313" key="9">
    <source>
        <dbReference type="EMBL" id="KAF2122318.1"/>
    </source>
</evidence>
<keyword evidence="7" id="KW-0732">Signal</keyword>
<dbReference type="EMBL" id="ML977311">
    <property type="protein sequence ID" value="KAF2122318.1"/>
    <property type="molecule type" value="Genomic_DNA"/>
</dbReference>
<gene>
    <name evidence="9" type="ORF">BDV96DRAFT_594212</name>
</gene>
<proteinExistence type="inferred from homology"/>
<evidence type="ECO:0000256" key="3">
    <source>
        <dbReference type="ARBA" id="ARBA00012601"/>
    </source>
</evidence>
<feature type="signal peptide" evidence="7">
    <location>
        <begin position="1"/>
        <end position="23"/>
    </location>
</feature>
<name>A0A6A5ZVE3_9PLEO</name>
<accession>A0A6A5ZVE3</accession>
<dbReference type="Proteomes" id="UP000799770">
    <property type="component" value="Unassembled WGS sequence"/>
</dbReference>
<evidence type="ECO:0000259" key="8">
    <source>
        <dbReference type="Pfam" id="PF00150"/>
    </source>
</evidence>
<dbReference type="PROSITE" id="PS00659">
    <property type="entry name" value="GLYCOSYL_HYDROL_F5"/>
    <property type="match status" value="1"/>
</dbReference>
<dbReference type="GO" id="GO:0009251">
    <property type="term" value="P:glucan catabolic process"/>
    <property type="evidence" value="ECO:0007669"/>
    <property type="project" value="TreeGrafter"/>
</dbReference>
<dbReference type="InterPro" id="IPR001547">
    <property type="entry name" value="Glyco_hydro_5"/>
</dbReference>
<dbReference type="OrthoDB" id="5823761at2759"/>
<keyword evidence="5 6" id="KW-0326">Glycosidase</keyword>
<comment type="catalytic activity">
    <reaction evidence="1">
        <text>Endohydrolysis of (1-&gt;4)-beta-D-glucosidic linkages in cellulose, lichenin and cereal beta-D-glucans.</text>
        <dbReference type="EC" id="3.2.1.4"/>
    </reaction>
</comment>
<dbReference type="GO" id="GO:0008810">
    <property type="term" value="F:cellulase activity"/>
    <property type="evidence" value="ECO:0007669"/>
    <property type="project" value="UniProtKB-EC"/>
</dbReference>
<protein>
    <recommendedName>
        <fullName evidence="3">cellulase</fullName>
        <ecNumber evidence="3">3.2.1.4</ecNumber>
    </recommendedName>
</protein>
<keyword evidence="4 6" id="KW-0378">Hydrolase</keyword>
<evidence type="ECO:0000313" key="10">
    <source>
        <dbReference type="Proteomes" id="UP000799770"/>
    </source>
</evidence>
<dbReference type="Gene3D" id="3.20.20.80">
    <property type="entry name" value="Glycosidases"/>
    <property type="match status" value="1"/>
</dbReference>
<evidence type="ECO:0000256" key="6">
    <source>
        <dbReference type="RuleBase" id="RU361153"/>
    </source>
</evidence>
<dbReference type="SUPFAM" id="SSF51445">
    <property type="entry name" value="(Trans)glycosidases"/>
    <property type="match status" value="1"/>
</dbReference>
<evidence type="ECO:0000256" key="7">
    <source>
        <dbReference type="SAM" id="SignalP"/>
    </source>
</evidence>
<feature type="domain" description="Glycoside hydrolase family 5" evidence="8">
    <location>
        <begin position="30"/>
        <end position="318"/>
    </location>
</feature>
<dbReference type="PANTHER" id="PTHR34142">
    <property type="entry name" value="ENDO-BETA-1,4-GLUCANASE A"/>
    <property type="match status" value="1"/>
</dbReference>
<dbReference type="InterPro" id="IPR017853">
    <property type="entry name" value="GH"/>
</dbReference>
<dbReference type="InterPro" id="IPR018087">
    <property type="entry name" value="Glyco_hydro_5_CS"/>
</dbReference>
<comment type="similarity">
    <text evidence="2 6">Belongs to the glycosyl hydrolase 5 (cellulase A) family.</text>
</comment>
<reference evidence="9" key="1">
    <citation type="journal article" date="2020" name="Stud. Mycol.">
        <title>101 Dothideomycetes genomes: a test case for predicting lifestyles and emergence of pathogens.</title>
        <authorList>
            <person name="Haridas S."/>
            <person name="Albert R."/>
            <person name="Binder M."/>
            <person name="Bloem J."/>
            <person name="Labutti K."/>
            <person name="Salamov A."/>
            <person name="Andreopoulos B."/>
            <person name="Baker S."/>
            <person name="Barry K."/>
            <person name="Bills G."/>
            <person name="Bluhm B."/>
            <person name="Cannon C."/>
            <person name="Castanera R."/>
            <person name="Culley D."/>
            <person name="Daum C."/>
            <person name="Ezra D."/>
            <person name="Gonzalez J."/>
            <person name="Henrissat B."/>
            <person name="Kuo A."/>
            <person name="Liang C."/>
            <person name="Lipzen A."/>
            <person name="Lutzoni F."/>
            <person name="Magnuson J."/>
            <person name="Mondo S."/>
            <person name="Nolan M."/>
            <person name="Ohm R."/>
            <person name="Pangilinan J."/>
            <person name="Park H.-J."/>
            <person name="Ramirez L."/>
            <person name="Alfaro M."/>
            <person name="Sun H."/>
            <person name="Tritt A."/>
            <person name="Yoshinaga Y."/>
            <person name="Zwiers L.-H."/>
            <person name="Turgeon B."/>
            <person name="Goodwin S."/>
            <person name="Spatafora J."/>
            <person name="Crous P."/>
            <person name="Grigoriev I."/>
        </authorList>
    </citation>
    <scope>NUCLEOTIDE SEQUENCE</scope>
    <source>
        <strain evidence="9">CBS 627.86</strain>
    </source>
</reference>
<organism evidence="9 10">
    <name type="scientific">Lophiotrema nucula</name>
    <dbReference type="NCBI Taxonomy" id="690887"/>
    <lineage>
        <taxon>Eukaryota</taxon>
        <taxon>Fungi</taxon>
        <taxon>Dikarya</taxon>
        <taxon>Ascomycota</taxon>
        <taxon>Pezizomycotina</taxon>
        <taxon>Dothideomycetes</taxon>
        <taxon>Pleosporomycetidae</taxon>
        <taxon>Pleosporales</taxon>
        <taxon>Lophiotremataceae</taxon>
        <taxon>Lophiotrema</taxon>
    </lineage>
</organism>
<evidence type="ECO:0000256" key="4">
    <source>
        <dbReference type="ARBA" id="ARBA00022801"/>
    </source>
</evidence>
<evidence type="ECO:0000256" key="2">
    <source>
        <dbReference type="ARBA" id="ARBA00005641"/>
    </source>
</evidence>
<dbReference type="AlphaFoldDB" id="A0A6A5ZVE3"/>
<dbReference type="Pfam" id="PF00150">
    <property type="entry name" value="Cellulase"/>
    <property type="match status" value="1"/>
</dbReference>
<sequence length="387" mass="42160">MSFISRAVSLGLAGALLAAGVGAEILYAGVNSAGGEFAQQNIPGAFGTDYQFINQSAIDFFLAAGVNTIRVTFLLERMCPLETGLGNTFNETYFTEFQNAVNYVTMRGGYAVLDAHNYMRYNDPSMQPSSGSIIGNSSDPKSSTTENLASFWSELSTRFMSNPNVIFGIMNEPHDMPTELILTNDQASIDAIRKTGAQQLILVPGNGFTGAQKWLNSTCAGCKPNADVLTAIQDPMNNFAFDMHLYFDNDTSGTHPECTNAAPANLLPVTTWLREHNYTAFLSEFGAGSNTACFQTVNNTLKWLEQNPQWIGWTYWAAGPLWGDYFLSVEPGVGVQSNTTWPMVLEPHIKTYQPMQRCGISEARKVGGVEGIARLLEGCLGLRLPGM</sequence>
<evidence type="ECO:0000256" key="1">
    <source>
        <dbReference type="ARBA" id="ARBA00000966"/>
    </source>
</evidence>
<keyword evidence="10" id="KW-1185">Reference proteome</keyword>
<dbReference type="PANTHER" id="PTHR34142:SF1">
    <property type="entry name" value="GLYCOSIDE HYDROLASE FAMILY 5 DOMAIN-CONTAINING PROTEIN"/>
    <property type="match status" value="1"/>
</dbReference>
<evidence type="ECO:0000256" key="5">
    <source>
        <dbReference type="ARBA" id="ARBA00023295"/>
    </source>
</evidence>
<dbReference type="EC" id="3.2.1.4" evidence="3"/>
<feature type="chain" id="PRO_5025616154" description="cellulase" evidence="7">
    <location>
        <begin position="24"/>
        <end position="387"/>
    </location>
</feature>